<dbReference type="Proteomes" id="UP000215914">
    <property type="component" value="Unassembled WGS sequence"/>
</dbReference>
<keyword evidence="3" id="KW-1185">Reference proteome</keyword>
<evidence type="ECO:0000313" key="2">
    <source>
        <dbReference type="EMBL" id="KAF5801001.1"/>
    </source>
</evidence>
<keyword evidence="1" id="KW-0472">Membrane</keyword>
<dbReference type="Gramene" id="mRNA:HanXRQr2_Chr06g0243081">
    <property type="protein sequence ID" value="CDS:HanXRQr2_Chr06g0243081.1"/>
    <property type="gene ID" value="HanXRQr2_Chr06g0243081"/>
</dbReference>
<reference evidence="2" key="1">
    <citation type="journal article" date="2017" name="Nature">
        <title>The sunflower genome provides insights into oil metabolism, flowering and Asterid evolution.</title>
        <authorList>
            <person name="Badouin H."/>
            <person name="Gouzy J."/>
            <person name="Grassa C.J."/>
            <person name="Murat F."/>
            <person name="Staton S.E."/>
            <person name="Cottret L."/>
            <person name="Lelandais-Briere C."/>
            <person name="Owens G.L."/>
            <person name="Carrere S."/>
            <person name="Mayjonade B."/>
            <person name="Legrand L."/>
            <person name="Gill N."/>
            <person name="Kane N.C."/>
            <person name="Bowers J.E."/>
            <person name="Hubner S."/>
            <person name="Bellec A."/>
            <person name="Berard A."/>
            <person name="Berges H."/>
            <person name="Blanchet N."/>
            <person name="Boniface M.C."/>
            <person name="Brunel D."/>
            <person name="Catrice O."/>
            <person name="Chaidir N."/>
            <person name="Claudel C."/>
            <person name="Donnadieu C."/>
            <person name="Faraut T."/>
            <person name="Fievet G."/>
            <person name="Helmstetter N."/>
            <person name="King M."/>
            <person name="Knapp S.J."/>
            <person name="Lai Z."/>
            <person name="Le Paslier M.C."/>
            <person name="Lippi Y."/>
            <person name="Lorenzon L."/>
            <person name="Mandel J.R."/>
            <person name="Marage G."/>
            <person name="Marchand G."/>
            <person name="Marquand E."/>
            <person name="Bret-Mestries E."/>
            <person name="Morien E."/>
            <person name="Nambeesan S."/>
            <person name="Nguyen T."/>
            <person name="Pegot-Espagnet P."/>
            <person name="Pouilly N."/>
            <person name="Raftis F."/>
            <person name="Sallet E."/>
            <person name="Schiex T."/>
            <person name="Thomas J."/>
            <person name="Vandecasteele C."/>
            <person name="Vares D."/>
            <person name="Vear F."/>
            <person name="Vautrin S."/>
            <person name="Crespi M."/>
            <person name="Mangin B."/>
            <person name="Burke J.M."/>
            <person name="Salse J."/>
            <person name="Munos S."/>
            <person name="Vincourt P."/>
            <person name="Rieseberg L.H."/>
            <person name="Langlade N.B."/>
        </authorList>
    </citation>
    <scope>NUCLEOTIDE SEQUENCE</scope>
    <source>
        <tissue evidence="2">Leaves</tissue>
    </source>
</reference>
<proteinExistence type="predicted"/>
<reference evidence="2" key="2">
    <citation type="submission" date="2020-06" db="EMBL/GenBank/DDBJ databases">
        <title>Helianthus annuus Genome sequencing and assembly Release 2.</title>
        <authorList>
            <person name="Gouzy J."/>
            <person name="Langlade N."/>
            <person name="Munos S."/>
        </authorList>
    </citation>
    <scope>NUCLEOTIDE SEQUENCE</scope>
    <source>
        <tissue evidence="2">Leaves</tissue>
    </source>
</reference>
<name>A0A9K3IR28_HELAN</name>
<organism evidence="2 3">
    <name type="scientific">Helianthus annuus</name>
    <name type="common">Common sunflower</name>
    <dbReference type="NCBI Taxonomy" id="4232"/>
    <lineage>
        <taxon>Eukaryota</taxon>
        <taxon>Viridiplantae</taxon>
        <taxon>Streptophyta</taxon>
        <taxon>Embryophyta</taxon>
        <taxon>Tracheophyta</taxon>
        <taxon>Spermatophyta</taxon>
        <taxon>Magnoliopsida</taxon>
        <taxon>eudicotyledons</taxon>
        <taxon>Gunneridae</taxon>
        <taxon>Pentapetalae</taxon>
        <taxon>asterids</taxon>
        <taxon>campanulids</taxon>
        <taxon>Asterales</taxon>
        <taxon>Asteraceae</taxon>
        <taxon>Asteroideae</taxon>
        <taxon>Heliantheae alliance</taxon>
        <taxon>Heliantheae</taxon>
        <taxon>Helianthus</taxon>
    </lineage>
</organism>
<dbReference type="EMBL" id="MNCJ02000321">
    <property type="protein sequence ID" value="KAF5801001.1"/>
    <property type="molecule type" value="Genomic_DNA"/>
</dbReference>
<sequence>MHVFIVSDMIIIIKFINITFGLLEVVMCVFSALCMRFVWMVQPCNYLLLVCHASR</sequence>
<protein>
    <submittedName>
        <fullName evidence="2">Uncharacterized protein</fullName>
    </submittedName>
</protein>
<evidence type="ECO:0000256" key="1">
    <source>
        <dbReference type="SAM" id="Phobius"/>
    </source>
</evidence>
<accession>A0A9K3IR28</accession>
<keyword evidence="1" id="KW-1133">Transmembrane helix</keyword>
<evidence type="ECO:0000313" key="3">
    <source>
        <dbReference type="Proteomes" id="UP000215914"/>
    </source>
</evidence>
<keyword evidence="1" id="KW-0812">Transmembrane</keyword>
<feature type="transmembrane region" description="Helical" evidence="1">
    <location>
        <begin position="12"/>
        <end position="39"/>
    </location>
</feature>
<comment type="caution">
    <text evidence="2">The sequence shown here is derived from an EMBL/GenBank/DDBJ whole genome shotgun (WGS) entry which is preliminary data.</text>
</comment>
<gene>
    <name evidence="2" type="ORF">HanXRQr2_Chr06g0243081</name>
</gene>
<dbReference type="AlphaFoldDB" id="A0A9K3IR28"/>